<keyword evidence="8" id="KW-1185">Reference proteome</keyword>
<keyword evidence="4" id="KW-0456">Lyase</keyword>
<dbReference type="OrthoDB" id="9763014at2"/>
<dbReference type="Gene3D" id="2.70.98.70">
    <property type="match status" value="1"/>
</dbReference>
<sequence length="666" mass="76687">MQLATSQHPSNEQMDSRHLFTEPFQDLTVDALLDHFQTRTTIHYFPVPDAGETARPKMDDILMNEFEFNGERHIFTASPLWLTNLSSDQEWLILLHKFYYAVGLGMAYRETDDRRYVEKWVDLTSSWIRTVPLDFLPSDVAGRRIQNWIFAHYYFVNATLPSCVTPDFYRSFLESLHHQVSYLRDHVTPSRNHRTLELCAIFLAAVVFPEFVESPEWLRWSRDELVKNIQFDLQPDGVHCEQSTDYHHLVLKNYLWINRLARLNQIEMPEQFDQLIRKALEFSLYSHRPDGLIPALSDGDSRCFLDLLQQGYDLYGGEDLLYVASRGEKGHAPTVRSKGFPHSGYYVLRSGWGDQDAPYEDERYLIFDGGPLGAGNHGHLDLFSFEAYAYGRPLIVDPGRYTYDESGPVNWRGIFRSTAYHNTVLVDGRNQTRYEWKRNRFKISGPDPERTVAAFVSKPGLDYLHGIARSYEYPVIHERKVLFINGEYWIIFDLLRADESHRYDLHFHFAPSAQGEVSLSRSHDTLSVYSPKLILAQPLVPTVRPSIEEGFVSISYGKKERAPIVQLTQDASSTCFLTVLYPYKHETPKISIATQQISDIVGPVGGKHRATVSITIAHTNSHQYCDELVFIEHQVQDNASLVPSYTDHVCVTRTGSDGRPLFQHHA</sequence>
<feature type="domain" description="Heparin-sulfate lyase N-terminal" evidence="6">
    <location>
        <begin position="30"/>
        <end position="302"/>
    </location>
</feature>
<dbReference type="EMBL" id="CZQA01000015">
    <property type="protein sequence ID" value="CUS39773.1"/>
    <property type="molecule type" value="Genomic_DNA"/>
</dbReference>
<evidence type="ECO:0000256" key="2">
    <source>
        <dbReference type="ARBA" id="ARBA00022729"/>
    </source>
</evidence>
<dbReference type="InterPro" id="IPR012480">
    <property type="entry name" value="Hepar_II_III_C"/>
</dbReference>
<dbReference type="InterPro" id="IPR008929">
    <property type="entry name" value="Chondroitin_lyas"/>
</dbReference>
<comment type="subcellular location">
    <subcellularLocation>
        <location evidence="1">Periplasm</location>
    </subcellularLocation>
</comment>
<dbReference type="GO" id="GO:0042597">
    <property type="term" value="C:periplasmic space"/>
    <property type="evidence" value="ECO:0007669"/>
    <property type="project" value="UniProtKB-SubCell"/>
</dbReference>
<dbReference type="STRING" id="1742972.COMA1_90051"/>
<evidence type="ECO:0000259" key="5">
    <source>
        <dbReference type="Pfam" id="PF07940"/>
    </source>
</evidence>
<evidence type="ECO:0000256" key="4">
    <source>
        <dbReference type="ARBA" id="ARBA00023239"/>
    </source>
</evidence>
<dbReference type="Gene3D" id="1.50.10.100">
    <property type="entry name" value="Chondroitin AC/alginate lyase"/>
    <property type="match status" value="1"/>
</dbReference>
<dbReference type="Pfam" id="PF16889">
    <property type="entry name" value="Hepar_II_III_N"/>
    <property type="match status" value="1"/>
</dbReference>
<keyword evidence="2" id="KW-0732">Signal</keyword>
<dbReference type="InterPro" id="IPR031680">
    <property type="entry name" value="Hepar_II_III_N"/>
</dbReference>
<dbReference type="PANTHER" id="PTHR39210:SF1">
    <property type="entry name" value="HEPARIN-SULFATE LYASE"/>
    <property type="match status" value="1"/>
</dbReference>
<evidence type="ECO:0000256" key="1">
    <source>
        <dbReference type="ARBA" id="ARBA00004418"/>
    </source>
</evidence>
<feature type="domain" description="Heparinase II/III-like C-terminal" evidence="5">
    <location>
        <begin position="334"/>
        <end position="564"/>
    </location>
</feature>
<organism evidence="7 8">
    <name type="scientific">Candidatus Nitrospira nitrosa</name>
    <dbReference type="NCBI Taxonomy" id="1742972"/>
    <lineage>
        <taxon>Bacteria</taxon>
        <taxon>Pseudomonadati</taxon>
        <taxon>Nitrospirota</taxon>
        <taxon>Nitrospiria</taxon>
        <taxon>Nitrospirales</taxon>
        <taxon>Nitrospiraceae</taxon>
        <taxon>Nitrospira</taxon>
    </lineage>
</organism>
<dbReference type="GO" id="GO:0016829">
    <property type="term" value="F:lyase activity"/>
    <property type="evidence" value="ECO:0007669"/>
    <property type="project" value="UniProtKB-KW"/>
</dbReference>
<accession>A0A0S4LSU3</accession>
<evidence type="ECO:0000313" key="7">
    <source>
        <dbReference type="EMBL" id="CUS39773.1"/>
    </source>
</evidence>
<keyword evidence="3" id="KW-0574">Periplasm</keyword>
<evidence type="ECO:0000256" key="3">
    <source>
        <dbReference type="ARBA" id="ARBA00022764"/>
    </source>
</evidence>
<evidence type="ECO:0000259" key="6">
    <source>
        <dbReference type="Pfam" id="PF16889"/>
    </source>
</evidence>
<proteinExistence type="predicted"/>
<dbReference type="AlphaFoldDB" id="A0A0S4LSU3"/>
<dbReference type="PANTHER" id="PTHR39210">
    <property type="entry name" value="HEPARIN-SULFATE LYASE"/>
    <property type="match status" value="1"/>
</dbReference>
<reference evidence="7 8" key="1">
    <citation type="submission" date="2015-10" db="EMBL/GenBank/DDBJ databases">
        <authorList>
            <person name="Gilbert D.G."/>
        </authorList>
    </citation>
    <scope>NUCLEOTIDE SEQUENCE [LARGE SCALE GENOMIC DNA]</scope>
    <source>
        <strain evidence="7">COMA1</strain>
    </source>
</reference>
<protein>
    <submittedName>
        <fullName evidence="7">Heparinase II/III-like protein</fullName>
    </submittedName>
</protein>
<evidence type="ECO:0000313" key="8">
    <source>
        <dbReference type="Proteomes" id="UP000199032"/>
    </source>
</evidence>
<dbReference type="SUPFAM" id="SSF48230">
    <property type="entry name" value="Chondroitin AC/alginate lyase"/>
    <property type="match status" value="1"/>
</dbReference>
<dbReference type="Proteomes" id="UP000199032">
    <property type="component" value="Unassembled WGS sequence"/>
</dbReference>
<dbReference type="Pfam" id="PF07940">
    <property type="entry name" value="Hepar_II_III_C"/>
    <property type="match status" value="1"/>
</dbReference>
<gene>
    <name evidence="7" type="ORF">COMA1_90051</name>
</gene>
<name>A0A0S4LSU3_9BACT</name>